<organism evidence="1 2">
    <name type="scientific">Variovorax guangxiensis</name>
    <dbReference type="NCBI Taxonomy" id="1775474"/>
    <lineage>
        <taxon>Bacteria</taxon>
        <taxon>Pseudomonadati</taxon>
        <taxon>Pseudomonadota</taxon>
        <taxon>Betaproteobacteria</taxon>
        <taxon>Burkholderiales</taxon>
        <taxon>Comamonadaceae</taxon>
        <taxon>Variovorax</taxon>
    </lineage>
</organism>
<dbReference type="InterPro" id="IPR011101">
    <property type="entry name" value="DUF5131"/>
</dbReference>
<dbReference type="AlphaFoldDB" id="A0A840G3W0"/>
<dbReference type="Pfam" id="PF07505">
    <property type="entry name" value="DUF5131"/>
    <property type="match status" value="1"/>
</dbReference>
<protein>
    <submittedName>
        <fullName evidence="1">Protein gp37</fullName>
    </submittedName>
</protein>
<sequence>MSKNSLVKLAHHAFNPWWGYKKFPLTWKLDGLHWIESQTDPAGYWESHAQSRFLSDEHWNTPLPWNSTAEHRNQRERVLCAPTPDLFQDHDDLPGWRSRLLNLIEATPNLDWLLLTRHAYAIKRHLPQGYTLPRNAWLGVHVPDQHRADRYIPYLQAVPTAGVRFLYCEPLRQPIDIRRYLEPRRGVGRIDWVVCGGQSTNGAEPMHPEWAEYLQWQCEQAGVPFYFKQWGNWAPVEVVGIEAAGNRHIIEMTRCDGRPEDMVRVGKRVAGRVLFGHTWEQFPESRPL</sequence>
<dbReference type="Proteomes" id="UP000524450">
    <property type="component" value="Unassembled WGS sequence"/>
</dbReference>
<name>A0A840G3W0_9BURK</name>
<comment type="caution">
    <text evidence="1">The sequence shown here is derived from an EMBL/GenBank/DDBJ whole genome shotgun (WGS) entry which is preliminary data.</text>
</comment>
<gene>
    <name evidence="1" type="ORF">GGD71_004752</name>
</gene>
<reference evidence="1 2" key="1">
    <citation type="submission" date="2020-08" db="EMBL/GenBank/DDBJ databases">
        <title>Genomic Encyclopedia of Type Strains, Phase IV (KMG-V): Genome sequencing to study the core and pangenomes of soil and plant-associated prokaryotes.</title>
        <authorList>
            <person name="Whitman W."/>
        </authorList>
    </citation>
    <scope>NUCLEOTIDE SEQUENCE [LARGE SCALE GENOMIC DNA]</scope>
    <source>
        <strain evidence="1 2">34/80</strain>
    </source>
</reference>
<dbReference type="EMBL" id="JACIFZ010000006">
    <property type="protein sequence ID" value="MBB4223961.1"/>
    <property type="molecule type" value="Genomic_DNA"/>
</dbReference>
<accession>A0A840G3W0</accession>
<proteinExistence type="predicted"/>
<evidence type="ECO:0000313" key="1">
    <source>
        <dbReference type="EMBL" id="MBB4223961.1"/>
    </source>
</evidence>
<evidence type="ECO:0000313" key="2">
    <source>
        <dbReference type="Proteomes" id="UP000524450"/>
    </source>
</evidence>
<dbReference type="RefSeq" id="WP_184641043.1">
    <property type="nucleotide sequence ID" value="NZ_JACIFZ010000006.1"/>
</dbReference>